<gene>
    <name evidence="2" type="ORF">RFI_37880</name>
</gene>
<dbReference type="InterPro" id="IPR007111">
    <property type="entry name" value="NACHT_NTPase"/>
</dbReference>
<evidence type="ECO:0000259" key="1">
    <source>
        <dbReference type="Pfam" id="PF05729"/>
    </source>
</evidence>
<name>X6LDY7_RETFI</name>
<dbReference type="Pfam" id="PF05729">
    <property type="entry name" value="NACHT"/>
    <property type="match status" value="1"/>
</dbReference>
<dbReference type="AlphaFoldDB" id="X6LDY7"/>
<dbReference type="Proteomes" id="UP000023152">
    <property type="component" value="Unassembled WGS sequence"/>
</dbReference>
<accession>X6LDY7</accession>
<proteinExistence type="predicted"/>
<organism evidence="2 3">
    <name type="scientific">Reticulomyxa filosa</name>
    <dbReference type="NCBI Taxonomy" id="46433"/>
    <lineage>
        <taxon>Eukaryota</taxon>
        <taxon>Sar</taxon>
        <taxon>Rhizaria</taxon>
        <taxon>Retaria</taxon>
        <taxon>Foraminifera</taxon>
        <taxon>Monothalamids</taxon>
        <taxon>Reticulomyxidae</taxon>
        <taxon>Reticulomyxa</taxon>
    </lineage>
</organism>
<dbReference type="Gene3D" id="3.40.50.300">
    <property type="entry name" value="P-loop containing nucleotide triphosphate hydrolases"/>
    <property type="match status" value="1"/>
</dbReference>
<comment type="caution">
    <text evidence="2">The sequence shown here is derived from an EMBL/GenBank/DDBJ whole genome shotgun (WGS) entry which is preliminary data.</text>
</comment>
<keyword evidence="3" id="KW-1185">Reference proteome</keyword>
<dbReference type="OrthoDB" id="2443807at2759"/>
<dbReference type="InterPro" id="IPR027417">
    <property type="entry name" value="P-loop_NTPase"/>
</dbReference>
<dbReference type="SUPFAM" id="SSF52540">
    <property type="entry name" value="P-loop containing nucleoside triphosphate hydrolases"/>
    <property type="match status" value="1"/>
</dbReference>
<evidence type="ECO:0000313" key="2">
    <source>
        <dbReference type="EMBL" id="ETN99590.1"/>
    </source>
</evidence>
<feature type="domain" description="NACHT" evidence="1">
    <location>
        <begin position="1"/>
        <end position="120"/>
    </location>
</feature>
<sequence length="135" mass="15864">KSGSGKSIFCRHLEKSLWDNYSNDSKQPIPVYISLPKVYNKNNEKDIIFQTLKGKHINKEIMEAICEKVLFIFIVDGFDEIFDKYNENDNNNEKYFYNRFNLNQWNANVIVTCRSEALNDNDINTTLIGTNKNQR</sequence>
<dbReference type="EMBL" id="ASPP01043510">
    <property type="protein sequence ID" value="ETN99590.1"/>
    <property type="molecule type" value="Genomic_DNA"/>
</dbReference>
<evidence type="ECO:0000313" key="3">
    <source>
        <dbReference type="Proteomes" id="UP000023152"/>
    </source>
</evidence>
<protein>
    <recommendedName>
        <fullName evidence="1">NACHT domain-containing protein</fullName>
    </recommendedName>
</protein>
<feature type="non-terminal residue" evidence="2">
    <location>
        <position position="1"/>
    </location>
</feature>
<reference evidence="2 3" key="1">
    <citation type="journal article" date="2013" name="Curr. Biol.">
        <title>The Genome of the Foraminiferan Reticulomyxa filosa.</title>
        <authorList>
            <person name="Glockner G."/>
            <person name="Hulsmann N."/>
            <person name="Schleicher M."/>
            <person name="Noegel A.A."/>
            <person name="Eichinger L."/>
            <person name="Gallinger C."/>
            <person name="Pawlowski J."/>
            <person name="Sierra R."/>
            <person name="Euteneuer U."/>
            <person name="Pillet L."/>
            <person name="Moustafa A."/>
            <person name="Platzer M."/>
            <person name="Groth M."/>
            <person name="Szafranski K."/>
            <person name="Schliwa M."/>
        </authorList>
    </citation>
    <scope>NUCLEOTIDE SEQUENCE [LARGE SCALE GENOMIC DNA]</scope>
</reference>